<keyword evidence="1 3" id="KW-0413">Isomerase</keyword>
<accession>A0A1C6KBH3</accession>
<keyword evidence="1" id="KW-0697">Rotamase</keyword>
<evidence type="ECO:0000259" key="2">
    <source>
        <dbReference type="PROSITE" id="PS50198"/>
    </source>
</evidence>
<dbReference type="PANTHER" id="PTHR47245:SF2">
    <property type="entry name" value="PEPTIDYL-PROLYL CIS-TRANS ISOMERASE HP_0175-RELATED"/>
    <property type="match status" value="1"/>
</dbReference>
<organism evidence="3">
    <name type="scientific">uncultured Anaerotruncus sp</name>
    <dbReference type="NCBI Taxonomy" id="905011"/>
    <lineage>
        <taxon>Bacteria</taxon>
        <taxon>Bacillati</taxon>
        <taxon>Bacillota</taxon>
        <taxon>Clostridia</taxon>
        <taxon>Eubacteriales</taxon>
        <taxon>Oscillospiraceae</taxon>
        <taxon>Anaerotruncus</taxon>
        <taxon>environmental samples</taxon>
    </lineage>
</organism>
<name>A0A1C6KBH3_9FIRM</name>
<evidence type="ECO:0000256" key="1">
    <source>
        <dbReference type="PROSITE-ProRule" id="PRU00278"/>
    </source>
</evidence>
<dbReference type="AlphaFoldDB" id="A0A1C6KBH3"/>
<dbReference type="Pfam" id="PF13624">
    <property type="entry name" value="SurA_N_3"/>
    <property type="match status" value="1"/>
</dbReference>
<dbReference type="SUPFAM" id="SSF109998">
    <property type="entry name" value="Triger factor/SurA peptide-binding domain-like"/>
    <property type="match status" value="1"/>
</dbReference>
<dbReference type="PROSITE" id="PS50198">
    <property type="entry name" value="PPIC_PPIASE_2"/>
    <property type="match status" value="1"/>
</dbReference>
<dbReference type="GO" id="GO:0003755">
    <property type="term" value="F:peptidyl-prolyl cis-trans isomerase activity"/>
    <property type="evidence" value="ECO:0007669"/>
    <property type="project" value="UniProtKB-KW"/>
</dbReference>
<proteinExistence type="predicted"/>
<evidence type="ECO:0000313" key="3">
    <source>
        <dbReference type="EMBL" id="SCJ91497.1"/>
    </source>
</evidence>
<dbReference type="Pfam" id="PF13616">
    <property type="entry name" value="Rotamase_3"/>
    <property type="match status" value="1"/>
</dbReference>
<dbReference type="PROSITE" id="PS51257">
    <property type="entry name" value="PROKAR_LIPOPROTEIN"/>
    <property type="match status" value="1"/>
</dbReference>
<reference evidence="3" key="1">
    <citation type="submission" date="2015-09" db="EMBL/GenBank/DDBJ databases">
        <authorList>
            <consortium name="Pathogen Informatics"/>
        </authorList>
    </citation>
    <scope>NUCLEOTIDE SEQUENCE</scope>
    <source>
        <strain evidence="3">2789STDY5834896</strain>
    </source>
</reference>
<dbReference type="SUPFAM" id="SSF54534">
    <property type="entry name" value="FKBP-like"/>
    <property type="match status" value="1"/>
</dbReference>
<dbReference type="InterPro" id="IPR000297">
    <property type="entry name" value="PPIase_PpiC"/>
</dbReference>
<dbReference type="EC" id="5.2.1.8" evidence="3"/>
<sequence>MAKHTFTRKLAAIALTGALSLTLLSGCVKNSYLVVGKQTVNMPVVMKVGSHNVSMEEYRYFYLNTKYQLDGGDDSVWEQEGADDKKELLRTHVEDTIKSNYALMDLAKEKGVSLTADERKSISDNLASIKENYESEEAFEEALAQNYLTEEVYLSMGEMSTLQQKLTEKLTGDGGEIPMGDDVVTQYVKDNYVRAKHVLITSATENAEQVANEVAQKAAAGEDFDSLISTYGEDPGMTQSPDGYYFTKNEMVAEFEEAAFALPENSVSGVVESSFGYHIIQRLPLDDAYIQENLSTYTSTYKTAKVYEQIEKVMDGYKVTYDKNYDLIDVDTVK</sequence>
<feature type="domain" description="PpiC" evidence="2">
    <location>
        <begin position="190"/>
        <end position="284"/>
    </location>
</feature>
<dbReference type="PANTHER" id="PTHR47245">
    <property type="entry name" value="PEPTIDYLPROLYL ISOMERASE"/>
    <property type="match status" value="1"/>
</dbReference>
<dbReference type="InterPro" id="IPR050245">
    <property type="entry name" value="PrsA_foldase"/>
</dbReference>
<protein>
    <submittedName>
        <fullName evidence="3">Foldase protein prsA 1</fullName>
        <ecNumber evidence="3">5.2.1.8</ecNumber>
    </submittedName>
</protein>
<dbReference type="Gene3D" id="3.10.50.40">
    <property type="match status" value="1"/>
</dbReference>
<dbReference type="InterPro" id="IPR027304">
    <property type="entry name" value="Trigger_fact/SurA_dom_sf"/>
</dbReference>
<dbReference type="InterPro" id="IPR046357">
    <property type="entry name" value="PPIase_dom_sf"/>
</dbReference>
<gene>
    <name evidence="3" type="primary">prsA1</name>
    <name evidence="3" type="ORF">SAMEA3545359_02840</name>
</gene>
<dbReference type="EMBL" id="FMHG01000006">
    <property type="protein sequence ID" value="SCJ91497.1"/>
    <property type="molecule type" value="Genomic_DNA"/>
</dbReference>